<proteinExistence type="predicted"/>
<dbReference type="AlphaFoldDB" id="A0A7J5Z9Q1"/>
<dbReference type="Proteomes" id="UP000518266">
    <property type="component" value="Unassembled WGS sequence"/>
</dbReference>
<protein>
    <submittedName>
        <fullName evidence="2">Uncharacterized protein</fullName>
    </submittedName>
</protein>
<reference evidence="2 3" key="1">
    <citation type="submission" date="2020-03" db="EMBL/GenBank/DDBJ databases">
        <title>Dissostichus mawsoni Genome sequencing and assembly.</title>
        <authorList>
            <person name="Park H."/>
        </authorList>
    </citation>
    <scope>NUCLEOTIDE SEQUENCE [LARGE SCALE GENOMIC DNA]</scope>
    <source>
        <strain evidence="2">DM0001</strain>
        <tissue evidence="2">Muscle</tissue>
    </source>
</reference>
<name>A0A7J5Z9Q1_DISMA</name>
<evidence type="ECO:0000256" key="1">
    <source>
        <dbReference type="SAM" id="MobiDB-lite"/>
    </source>
</evidence>
<gene>
    <name evidence="2" type="ORF">F7725_011743</name>
</gene>
<dbReference type="EMBL" id="JAAKFY010000004">
    <property type="protein sequence ID" value="KAF3858542.1"/>
    <property type="molecule type" value="Genomic_DNA"/>
</dbReference>
<evidence type="ECO:0000313" key="2">
    <source>
        <dbReference type="EMBL" id="KAF3858542.1"/>
    </source>
</evidence>
<accession>A0A7J5Z9Q1</accession>
<feature type="region of interest" description="Disordered" evidence="1">
    <location>
        <begin position="154"/>
        <end position="200"/>
    </location>
</feature>
<feature type="region of interest" description="Disordered" evidence="1">
    <location>
        <begin position="85"/>
        <end position="105"/>
    </location>
</feature>
<sequence>MPQRKKKEHSAKTKVKLLHTFSPLNTNTYIHTYIHTYNTHKRISVNRVAYIFHHFVELLWLISIHVHFGVGLVPNLDHSVPRGAVHPGSRSVQHGEGHGGGQLVNTIQHGILGPAQRLRHGPETHLTTGRGSRIRTWKRVHKLLLCLGSIRGEGRPGAPAEAQEVKGVNRPRSTQSVNVPDPKADPSTEPVDHHQGSLRG</sequence>
<organism evidence="2 3">
    <name type="scientific">Dissostichus mawsoni</name>
    <name type="common">Antarctic cod</name>
    <dbReference type="NCBI Taxonomy" id="36200"/>
    <lineage>
        <taxon>Eukaryota</taxon>
        <taxon>Metazoa</taxon>
        <taxon>Chordata</taxon>
        <taxon>Craniata</taxon>
        <taxon>Vertebrata</taxon>
        <taxon>Euteleostomi</taxon>
        <taxon>Actinopterygii</taxon>
        <taxon>Neopterygii</taxon>
        <taxon>Teleostei</taxon>
        <taxon>Neoteleostei</taxon>
        <taxon>Acanthomorphata</taxon>
        <taxon>Eupercaria</taxon>
        <taxon>Perciformes</taxon>
        <taxon>Notothenioidei</taxon>
        <taxon>Nototheniidae</taxon>
        <taxon>Dissostichus</taxon>
    </lineage>
</organism>
<feature type="compositionally biased region" description="Basic and acidic residues" evidence="1">
    <location>
        <begin position="182"/>
        <end position="200"/>
    </location>
</feature>
<comment type="caution">
    <text evidence="2">The sequence shown here is derived from an EMBL/GenBank/DDBJ whole genome shotgun (WGS) entry which is preliminary data.</text>
</comment>
<evidence type="ECO:0000313" key="3">
    <source>
        <dbReference type="Proteomes" id="UP000518266"/>
    </source>
</evidence>
<keyword evidence="3" id="KW-1185">Reference proteome</keyword>